<dbReference type="AlphaFoldDB" id="A0A2G5I4G7"/>
<proteinExistence type="inferred from homology"/>
<feature type="compositionally biased region" description="Basic and acidic residues" evidence="4">
    <location>
        <begin position="17"/>
        <end position="39"/>
    </location>
</feature>
<feature type="compositionally biased region" description="Acidic residues" evidence="4">
    <location>
        <begin position="265"/>
        <end position="274"/>
    </location>
</feature>
<dbReference type="InterPro" id="IPR013633">
    <property type="entry name" value="NRDE-2"/>
</dbReference>
<organism evidence="5 7">
    <name type="scientific">Cercospora beticola</name>
    <name type="common">Sugarbeet leaf spot fungus</name>
    <dbReference type="NCBI Taxonomy" id="122368"/>
    <lineage>
        <taxon>Eukaryota</taxon>
        <taxon>Fungi</taxon>
        <taxon>Dikarya</taxon>
        <taxon>Ascomycota</taxon>
        <taxon>Pezizomycotina</taxon>
        <taxon>Dothideomycetes</taxon>
        <taxon>Dothideomycetidae</taxon>
        <taxon>Mycosphaerellales</taxon>
        <taxon>Mycosphaerellaceae</taxon>
        <taxon>Cercospora</taxon>
    </lineage>
</organism>
<protein>
    <submittedName>
        <fullName evidence="5">Protein NRDE2</fullName>
    </submittedName>
</protein>
<evidence type="ECO:0000313" key="8">
    <source>
        <dbReference type="Proteomes" id="UP001302367"/>
    </source>
</evidence>
<reference evidence="5 7" key="1">
    <citation type="submission" date="2015-10" db="EMBL/GenBank/DDBJ databases">
        <title>The cercosporin biosynthetic gene cluster was horizontally transferred to several fungal lineages and shown to be expanded in Cercospora beticola based on microsynteny with recipient genomes.</title>
        <authorList>
            <person name="De Jonge R."/>
            <person name="Ebert M.K."/>
            <person name="Suttle J.C."/>
            <person name="Jurick Ii W.M."/>
            <person name="Secor G.A."/>
            <person name="Thomma B.P."/>
            <person name="Van De Peer Y."/>
            <person name="Bolton M.D."/>
        </authorList>
    </citation>
    <scope>NUCLEOTIDE SEQUENCE [LARGE SCALE GENOMIC DNA]</scope>
    <source>
        <strain evidence="5 7">09-40</strain>
    </source>
</reference>
<dbReference type="PANTHER" id="PTHR13471">
    <property type="entry name" value="TETRATRICOPEPTIDE-LIKE HELICAL"/>
    <property type="match status" value="1"/>
</dbReference>
<feature type="compositionally biased region" description="Basic and acidic residues" evidence="4">
    <location>
        <begin position="45"/>
        <end position="65"/>
    </location>
</feature>
<accession>A0A2G5I4G7</accession>
<dbReference type="EMBL" id="CP134186">
    <property type="protein sequence ID" value="WPA99487.1"/>
    <property type="molecule type" value="Genomic_DNA"/>
</dbReference>
<dbReference type="Pfam" id="PF08424">
    <property type="entry name" value="NRDE-2"/>
    <property type="match status" value="1"/>
</dbReference>
<sequence>MDKPAVPKFSSFKPKPKKDSKLQGDEVQIDRSAGDDRKDRNRKSEHRERRDREQGDYREHREHRNHESHRSHRHRDRDSHDRSRHSRHRGQERGVEHRVKEKTSDHGEVTDRPIRDAASHPDLEESELFLVDRRGDSKSVEYGSLHRYSVPPYRRVGHGRVLGLDANFKIDREASTDKEISLMNVRKKREGGDARRLLTSRHGRPKEGHYRFIVPSVPAKATKDDDLGCDYVDLRSSRKRKRDSESPQPGVDYRSIEGKAKPGPADEDLALDTDSDIDGFDHDRDLVARQQNAVLSKQTKAAPRDVKAWQALINHQARLVNPGKMLSSFASSERRTLADLRLSIVREAQANISKDMPGYEELVLAMIGEGRYIWDSNKRTQKWEEALQECPTSILLWTRYLNHVQDGPSGFQYETCKEAYMRCLAMLRKSAQKAIGKQLQEIAAVQIYVLLRYTTFVRGAGYIELSIATWQALLEWITRAPDVLKESSLVDRLPAFEDFWDSECPRFGEADASGWSNYHTNGTISTRAPEISHGTKTANSTFADTLSIEREWSRSVCLSTTADDDAAVEDPFRYVMFSDISDVLERCDRLESHRILLIHAVLFFLGMPSLPAESVDGDAATHFSAWTRDAHLARARHSQPSRFDGNQGSARSRSMLETVDSLFDGTAFEVHPSAVNFIDRLLEQLLATQFDEGIAEYSLAYKCRHLPDAATKTAKQLLKTHSSSLRLYNAFALLQVSRKDEQDLQKALQVWSTAINMRTSLPENKQDDVVLLWQSRLLCLARKTSDSRALLSSLMTICESSGDAELQQLKVRRELESGFDRMLLAERYCHAAAYANLLAWLAYLTNECSINASLETYGKYARLLSNASSSPGLELLLQHKTQLLDMHISHRRAYKPAILRKEVENDLQLFPSNSVLLSLRSRLSNQDRLREVISASSTSDAATARRPEHSDMVRWTHSLSNALRRVTDENASGVTMNTIRSVFSNAVSDPDGQIKHSPLLWELWLEWEYSLIHGSAASTKEKPMKRTKQVLLDGMRHIPWHLGFVVRGMGLFADLPPTKQQKEELKQWLDVLVERGFRVRSSLEAAIMG</sequence>
<gene>
    <name evidence="5" type="ORF">CB0940_02357</name>
    <name evidence="6" type="ORF">RHO25_004105</name>
</gene>
<evidence type="ECO:0000256" key="2">
    <source>
        <dbReference type="ARBA" id="ARBA00009265"/>
    </source>
</evidence>
<dbReference type="EMBL" id="LKMD01000101">
    <property type="protein sequence ID" value="PIA99383.1"/>
    <property type="molecule type" value="Genomic_DNA"/>
</dbReference>
<comment type="similarity">
    <text evidence="2">Belongs to the NRDE2 family.</text>
</comment>
<feature type="compositionally biased region" description="Basic and acidic residues" evidence="4">
    <location>
        <begin position="89"/>
        <end position="123"/>
    </location>
</feature>
<dbReference type="GO" id="GO:0071013">
    <property type="term" value="C:catalytic step 2 spliceosome"/>
    <property type="evidence" value="ECO:0007669"/>
    <property type="project" value="TreeGrafter"/>
</dbReference>
<evidence type="ECO:0000313" key="5">
    <source>
        <dbReference type="EMBL" id="PIA99383.1"/>
    </source>
</evidence>
<dbReference type="Proteomes" id="UP001302367">
    <property type="component" value="Chromosome 3"/>
</dbReference>
<reference evidence="6 8" key="2">
    <citation type="submission" date="2023-09" db="EMBL/GenBank/DDBJ databases">
        <title>Complete-Gapless Cercospora beticola genome.</title>
        <authorList>
            <person name="Wyatt N.A."/>
            <person name="Spanner R.E."/>
            <person name="Bolton M.D."/>
        </authorList>
    </citation>
    <scope>NUCLEOTIDE SEQUENCE [LARGE SCALE GENOMIC DNA]</scope>
    <source>
        <strain evidence="6">Cb09-40</strain>
    </source>
</reference>
<evidence type="ECO:0000313" key="7">
    <source>
        <dbReference type="Proteomes" id="UP000230605"/>
    </source>
</evidence>
<feature type="region of interest" description="Disordered" evidence="4">
    <location>
        <begin position="1"/>
        <end position="127"/>
    </location>
</feature>
<comment type="subcellular location">
    <subcellularLocation>
        <location evidence="1">Nucleus</location>
    </subcellularLocation>
</comment>
<feature type="region of interest" description="Disordered" evidence="4">
    <location>
        <begin position="236"/>
        <end position="274"/>
    </location>
</feature>
<evidence type="ECO:0000313" key="6">
    <source>
        <dbReference type="EMBL" id="WPA99487.1"/>
    </source>
</evidence>
<feature type="compositionally biased region" description="Basic residues" evidence="4">
    <location>
        <begin position="66"/>
        <end position="75"/>
    </location>
</feature>
<dbReference type="OrthoDB" id="297219at2759"/>
<evidence type="ECO:0000256" key="3">
    <source>
        <dbReference type="ARBA" id="ARBA00023242"/>
    </source>
</evidence>
<dbReference type="GO" id="GO:0031048">
    <property type="term" value="P:regulatory ncRNA-mediated heterochromatin formation"/>
    <property type="evidence" value="ECO:0007669"/>
    <property type="project" value="TreeGrafter"/>
</dbReference>
<dbReference type="GO" id="GO:1902369">
    <property type="term" value="P:negative regulation of RNA catabolic process"/>
    <property type="evidence" value="ECO:0007669"/>
    <property type="project" value="TreeGrafter"/>
</dbReference>
<dbReference type="PANTHER" id="PTHR13471:SF0">
    <property type="entry name" value="NUCLEAR EXOSOME REGULATOR NRDE2"/>
    <property type="match status" value="1"/>
</dbReference>
<dbReference type="Proteomes" id="UP000230605">
    <property type="component" value="Chromosome 3"/>
</dbReference>
<evidence type="ECO:0000256" key="4">
    <source>
        <dbReference type="SAM" id="MobiDB-lite"/>
    </source>
</evidence>
<name>A0A2G5I4G7_CERBT</name>
<keyword evidence="3" id="KW-0539">Nucleus</keyword>
<evidence type="ECO:0000256" key="1">
    <source>
        <dbReference type="ARBA" id="ARBA00004123"/>
    </source>
</evidence>
<keyword evidence="8" id="KW-1185">Reference proteome</keyword>